<dbReference type="Proteomes" id="UP000823775">
    <property type="component" value="Unassembled WGS sequence"/>
</dbReference>
<feature type="transmembrane region" description="Helical" evidence="1">
    <location>
        <begin position="41"/>
        <end position="64"/>
    </location>
</feature>
<gene>
    <name evidence="2" type="ORF">HAX54_004632</name>
</gene>
<keyword evidence="1" id="KW-0812">Transmembrane</keyword>
<protein>
    <recommendedName>
        <fullName evidence="4">MFS transporter</fullName>
    </recommendedName>
</protein>
<keyword evidence="3" id="KW-1185">Reference proteome</keyword>
<organism evidence="2 3">
    <name type="scientific">Datura stramonium</name>
    <name type="common">Jimsonweed</name>
    <name type="synonym">Common thornapple</name>
    <dbReference type="NCBI Taxonomy" id="4076"/>
    <lineage>
        <taxon>Eukaryota</taxon>
        <taxon>Viridiplantae</taxon>
        <taxon>Streptophyta</taxon>
        <taxon>Embryophyta</taxon>
        <taxon>Tracheophyta</taxon>
        <taxon>Spermatophyta</taxon>
        <taxon>Magnoliopsida</taxon>
        <taxon>eudicotyledons</taxon>
        <taxon>Gunneridae</taxon>
        <taxon>Pentapetalae</taxon>
        <taxon>asterids</taxon>
        <taxon>lamiids</taxon>
        <taxon>Solanales</taxon>
        <taxon>Solanaceae</taxon>
        <taxon>Solanoideae</taxon>
        <taxon>Datureae</taxon>
        <taxon>Datura</taxon>
    </lineage>
</organism>
<reference evidence="2 3" key="1">
    <citation type="journal article" date="2021" name="BMC Genomics">
        <title>Datura genome reveals duplications of psychoactive alkaloid biosynthetic genes and high mutation rate following tissue culture.</title>
        <authorList>
            <person name="Rajewski A."/>
            <person name="Carter-House D."/>
            <person name="Stajich J."/>
            <person name="Litt A."/>
        </authorList>
    </citation>
    <scope>NUCLEOTIDE SEQUENCE [LARGE SCALE GENOMIC DNA]</scope>
    <source>
        <strain evidence="2">AR-01</strain>
    </source>
</reference>
<keyword evidence="1" id="KW-0472">Membrane</keyword>
<keyword evidence="1" id="KW-1133">Transmembrane helix</keyword>
<comment type="caution">
    <text evidence="2">The sequence shown here is derived from an EMBL/GenBank/DDBJ whole genome shotgun (WGS) entry which is preliminary data.</text>
</comment>
<dbReference type="EMBL" id="JACEIK010001216">
    <property type="protein sequence ID" value="MCD7467292.1"/>
    <property type="molecule type" value="Genomic_DNA"/>
</dbReference>
<sequence length="74" mass="8217">MSAPTTTTVGAPPAVRHRPYQWRERERTLVSIHSSDSRRKLGFFLSLAIDTVGAGLPVVLQQLLSSELTFYTSD</sequence>
<accession>A0ABS8T7B3</accession>
<evidence type="ECO:0000256" key="1">
    <source>
        <dbReference type="SAM" id="Phobius"/>
    </source>
</evidence>
<evidence type="ECO:0000313" key="3">
    <source>
        <dbReference type="Proteomes" id="UP000823775"/>
    </source>
</evidence>
<evidence type="ECO:0000313" key="2">
    <source>
        <dbReference type="EMBL" id="MCD7467292.1"/>
    </source>
</evidence>
<name>A0ABS8T7B3_DATST</name>
<evidence type="ECO:0008006" key="4">
    <source>
        <dbReference type="Google" id="ProtNLM"/>
    </source>
</evidence>
<proteinExistence type="predicted"/>